<evidence type="ECO:0000313" key="6">
    <source>
        <dbReference type="Proteomes" id="UP000471447"/>
    </source>
</evidence>
<dbReference type="Proteomes" id="UP000471447">
    <property type="component" value="Unassembled WGS sequence"/>
</dbReference>
<evidence type="ECO:0000313" key="3">
    <source>
        <dbReference type="EMBL" id="RHL37310.1"/>
    </source>
</evidence>
<reference evidence="1 6" key="2">
    <citation type="journal article" date="2019" name="Nat. Med.">
        <title>A library of human gut bacterial isolates paired with longitudinal multiomics data enables mechanistic microbiome research.</title>
        <authorList>
            <person name="Poyet M."/>
            <person name="Groussin M."/>
            <person name="Gibbons S.M."/>
            <person name="Avila-Pacheco J."/>
            <person name="Jiang X."/>
            <person name="Kearney S.M."/>
            <person name="Perrotta A.R."/>
            <person name="Berdy B."/>
            <person name="Zhao S."/>
            <person name="Lieberman T.D."/>
            <person name="Swanson P.K."/>
            <person name="Smith M."/>
            <person name="Roesemann S."/>
            <person name="Alexander J.E."/>
            <person name="Rich S.A."/>
            <person name="Livny J."/>
            <person name="Vlamakis H."/>
            <person name="Clish C."/>
            <person name="Bullock K."/>
            <person name="Deik A."/>
            <person name="Scott J."/>
            <person name="Pierce K.A."/>
            <person name="Xavier R.J."/>
            <person name="Alm E.J."/>
        </authorList>
    </citation>
    <scope>NUCLEOTIDE SEQUENCE [LARGE SCALE GENOMIC DNA]</scope>
    <source>
        <strain evidence="1 6">BIOML-A7</strain>
    </source>
</reference>
<accession>A0A3E4NLJ4</accession>
<dbReference type="Proteomes" id="UP000261210">
    <property type="component" value="Unassembled WGS sequence"/>
</dbReference>
<protein>
    <submittedName>
        <fullName evidence="2">Addiction module toxin RelE</fullName>
    </submittedName>
</protein>
<gene>
    <name evidence="3" type="ORF">DW027_12335</name>
    <name evidence="2" type="ORF">DXD03_06055</name>
    <name evidence="1" type="ORF">GAZ26_13000</name>
</gene>
<evidence type="ECO:0000313" key="4">
    <source>
        <dbReference type="Proteomes" id="UP000261210"/>
    </source>
</evidence>
<name>A0A3E4NLJ4_9BACE</name>
<dbReference type="EMBL" id="WDCG01000012">
    <property type="protein sequence ID" value="KAB6422959.1"/>
    <property type="molecule type" value="Genomic_DNA"/>
</dbReference>
<organism evidence="2 4">
    <name type="scientific">Bacteroides xylanisolvens</name>
    <dbReference type="NCBI Taxonomy" id="371601"/>
    <lineage>
        <taxon>Bacteria</taxon>
        <taxon>Pseudomonadati</taxon>
        <taxon>Bacteroidota</taxon>
        <taxon>Bacteroidia</taxon>
        <taxon>Bacteroidales</taxon>
        <taxon>Bacteroidaceae</taxon>
        <taxon>Bacteroides</taxon>
    </lineage>
</organism>
<dbReference type="RefSeq" id="WP_008025994.1">
    <property type="nucleotide sequence ID" value="NZ_BAABZH010000002.1"/>
</dbReference>
<proteinExistence type="predicted"/>
<evidence type="ECO:0000313" key="1">
    <source>
        <dbReference type="EMBL" id="KAB6422959.1"/>
    </source>
</evidence>
<sequence>MSCDITYSPRFARELKKLSKHYKSLKLDYANLLESLKANPEQGVSLGNNLRKVRMAITSKNKGKSGGARVITYTVILTEIDSEIKLLTIYDKSECESLTDKEIEDILKQNGIL</sequence>
<comment type="caution">
    <text evidence="2">The sequence shown here is derived from an EMBL/GenBank/DDBJ whole genome shotgun (WGS) entry which is preliminary data.</text>
</comment>
<evidence type="ECO:0000313" key="2">
    <source>
        <dbReference type="EMBL" id="RGK65654.1"/>
    </source>
</evidence>
<dbReference type="Proteomes" id="UP000284495">
    <property type="component" value="Unassembled WGS sequence"/>
</dbReference>
<evidence type="ECO:0000313" key="5">
    <source>
        <dbReference type="Proteomes" id="UP000284495"/>
    </source>
</evidence>
<dbReference type="AlphaFoldDB" id="A0A3E4NLJ4"/>
<reference evidence="4 5" key="1">
    <citation type="submission" date="2018-08" db="EMBL/GenBank/DDBJ databases">
        <title>A genome reference for cultivated species of the human gut microbiota.</title>
        <authorList>
            <person name="Zou Y."/>
            <person name="Xue W."/>
            <person name="Luo G."/>
        </authorList>
    </citation>
    <scope>NUCLEOTIDE SEQUENCE [LARGE SCALE GENOMIC DNA]</scope>
    <source>
        <strain evidence="3 5">AF38-2</strain>
        <strain evidence="2 4">TF10-34</strain>
    </source>
</reference>
<dbReference type="EMBL" id="QROO01000014">
    <property type="protein sequence ID" value="RHL37310.1"/>
    <property type="molecule type" value="Genomic_DNA"/>
</dbReference>
<dbReference type="EMBL" id="QSQU01000006">
    <property type="protein sequence ID" value="RGK65654.1"/>
    <property type="molecule type" value="Genomic_DNA"/>
</dbReference>